<evidence type="ECO:0000313" key="12">
    <source>
        <dbReference type="EMBL" id="KAF5934232.1"/>
    </source>
</evidence>
<gene>
    <name evidence="12" type="ORF">HYC85_030403</name>
</gene>
<comment type="similarity">
    <text evidence="9">Belongs to the sel-1 family.</text>
</comment>
<comment type="caution">
    <text evidence="12">The sequence shown here is derived from an EMBL/GenBank/DDBJ whole genome shotgun (WGS) entry which is preliminary data.</text>
</comment>
<dbReference type="InterPro" id="IPR006597">
    <property type="entry name" value="Sel1-like"/>
</dbReference>
<dbReference type="SMART" id="SM00671">
    <property type="entry name" value="SEL1"/>
    <property type="match status" value="6"/>
</dbReference>
<evidence type="ECO:0000256" key="6">
    <source>
        <dbReference type="ARBA" id="ARBA00022989"/>
    </source>
</evidence>
<dbReference type="Gene3D" id="1.25.40.10">
    <property type="entry name" value="Tetratricopeptide repeat domain"/>
    <property type="match status" value="3"/>
</dbReference>
<dbReference type="PANTHER" id="PTHR45084:SF1">
    <property type="entry name" value="ERAD-ASSOCIATED E3 UBIQUITIN-PROTEIN LIGASE COMPONENT HRD3A-RELATED"/>
    <property type="match status" value="1"/>
</dbReference>
<evidence type="ECO:0000256" key="9">
    <source>
        <dbReference type="ARBA" id="ARBA00038101"/>
    </source>
</evidence>
<evidence type="ECO:0000256" key="10">
    <source>
        <dbReference type="SAM" id="MobiDB-lite"/>
    </source>
</evidence>
<keyword evidence="6" id="KW-1133">Transmembrane helix</keyword>
<accession>A0A7J7G0T0</accession>
<evidence type="ECO:0000256" key="11">
    <source>
        <dbReference type="SAM" id="SignalP"/>
    </source>
</evidence>
<reference evidence="12 13" key="2">
    <citation type="submission" date="2020-07" db="EMBL/GenBank/DDBJ databases">
        <title>Genome assembly of wild tea tree DASZ reveals pedigree and selection history of tea varieties.</title>
        <authorList>
            <person name="Zhang W."/>
        </authorList>
    </citation>
    <scope>NUCLEOTIDE SEQUENCE [LARGE SCALE GENOMIC DNA]</scope>
    <source>
        <strain evidence="13">cv. G240</strain>
        <tissue evidence="12">Leaf</tissue>
    </source>
</reference>
<keyword evidence="7" id="KW-0472">Membrane</keyword>
<evidence type="ECO:0000313" key="13">
    <source>
        <dbReference type="Proteomes" id="UP000593564"/>
    </source>
</evidence>
<dbReference type="GO" id="GO:0036503">
    <property type="term" value="P:ERAD pathway"/>
    <property type="evidence" value="ECO:0007669"/>
    <property type="project" value="InterPro"/>
</dbReference>
<dbReference type="InterPro" id="IPR044623">
    <property type="entry name" value="HRD3"/>
</dbReference>
<evidence type="ECO:0000256" key="8">
    <source>
        <dbReference type="ARBA" id="ARBA00023180"/>
    </source>
</evidence>
<sequence length="436" mass="48558">MRLSTDKFFFLSFFIFSLLFLSATARPFVLVLSQDDLTDAAPSAADDDGASSSTSDWDEFGDSDTKREEELDPGSWRPIFEPDSELADPATDDEAMYYSGVTKMVTAVSSGDPRLMEEAAAEIEAAAAGGYPHAQSALGFLYNMGVTRERNGAKAFMYHHFAANGGNMQSKMALAYTYSRQDMYDKAVKLYAELAEVAVNSFLISKDSPVIEPIRIHNGAEENKEALRKSRGEEDEDFQILEYQAQKGNALAMYKIGIFYYFGLRGLRRDHVKALSWFSKAVDKGEPRSMELLGEIYARGAGVERNYTKAFEWLKLASRQQLYSAYNGMGYLYVKGYGVDKKNNTKAKEYFEKAAENEEAGGNYNLGVMYLKGIGVKRDVKLACKFFILAANKGQPKAFYQLAKMFHTGVGLKLNLPMATGLYKLVAERGPWSSLS</sequence>
<dbReference type="AlphaFoldDB" id="A0A7J7G0T0"/>
<dbReference type="FunFam" id="1.25.40.10:FF:001837">
    <property type="entry name" value="ERAD-associated E3 ubiquitin-protein ligase component HRD3A"/>
    <property type="match status" value="1"/>
</dbReference>
<dbReference type="GO" id="GO:0005789">
    <property type="term" value="C:endoplasmic reticulum membrane"/>
    <property type="evidence" value="ECO:0007669"/>
    <property type="project" value="UniProtKB-SubCell"/>
</dbReference>
<dbReference type="InterPro" id="IPR011990">
    <property type="entry name" value="TPR-like_helical_dom_sf"/>
</dbReference>
<keyword evidence="3 11" id="KW-0732">Signal</keyword>
<protein>
    <recommendedName>
        <fullName evidence="14">ERAD-associated E3 ubiquitin-protein ligase component HRD3A</fullName>
    </recommendedName>
</protein>
<dbReference type="EMBL" id="JACBKZ010000014">
    <property type="protein sequence ID" value="KAF5934232.1"/>
    <property type="molecule type" value="Genomic_DNA"/>
</dbReference>
<keyword evidence="8" id="KW-0325">Glycoprotein</keyword>
<dbReference type="Proteomes" id="UP000593564">
    <property type="component" value="Unassembled WGS sequence"/>
</dbReference>
<reference evidence="13" key="1">
    <citation type="journal article" date="2020" name="Nat. Commun.">
        <title>Genome assembly of wild tea tree DASZ reveals pedigree and selection history of tea varieties.</title>
        <authorList>
            <person name="Zhang W."/>
            <person name="Zhang Y."/>
            <person name="Qiu H."/>
            <person name="Guo Y."/>
            <person name="Wan H."/>
            <person name="Zhang X."/>
            <person name="Scossa F."/>
            <person name="Alseekh S."/>
            <person name="Zhang Q."/>
            <person name="Wang P."/>
            <person name="Xu L."/>
            <person name="Schmidt M.H."/>
            <person name="Jia X."/>
            <person name="Li D."/>
            <person name="Zhu A."/>
            <person name="Guo F."/>
            <person name="Chen W."/>
            <person name="Ni D."/>
            <person name="Usadel B."/>
            <person name="Fernie A.R."/>
            <person name="Wen W."/>
        </authorList>
    </citation>
    <scope>NUCLEOTIDE SEQUENCE [LARGE SCALE GENOMIC DNA]</scope>
    <source>
        <strain evidence="13">cv. G240</strain>
    </source>
</reference>
<comment type="subcellular location">
    <subcellularLocation>
        <location evidence="1">Endoplasmic reticulum membrane</location>
        <topology evidence="1">Single-pass membrane protein</topology>
    </subcellularLocation>
</comment>
<name>A0A7J7G0T0_CAMSI</name>
<evidence type="ECO:0000256" key="4">
    <source>
        <dbReference type="ARBA" id="ARBA00022737"/>
    </source>
</evidence>
<evidence type="ECO:0000256" key="3">
    <source>
        <dbReference type="ARBA" id="ARBA00022729"/>
    </source>
</evidence>
<evidence type="ECO:0000256" key="1">
    <source>
        <dbReference type="ARBA" id="ARBA00004389"/>
    </source>
</evidence>
<evidence type="ECO:0000256" key="7">
    <source>
        <dbReference type="ARBA" id="ARBA00023136"/>
    </source>
</evidence>
<feature type="region of interest" description="Disordered" evidence="10">
    <location>
        <begin position="40"/>
        <end position="87"/>
    </location>
</feature>
<proteinExistence type="inferred from homology"/>
<evidence type="ECO:0000256" key="2">
    <source>
        <dbReference type="ARBA" id="ARBA00022692"/>
    </source>
</evidence>
<feature type="signal peptide" evidence="11">
    <location>
        <begin position="1"/>
        <end position="25"/>
    </location>
</feature>
<keyword evidence="4" id="KW-0677">Repeat</keyword>
<feature type="chain" id="PRO_5029868778" description="ERAD-associated E3 ubiquitin-protein ligase component HRD3A" evidence="11">
    <location>
        <begin position="26"/>
        <end position="436"/>
    </location>
</feature>
<organism evidence="12 13">
    <name type="scientific">Camellia sinensis</name>
    <name type="common">Tea plant</name>
    <name type="synonym">Thea sinensis</name>
    <dbReference type="NCBI Taxonomy" id="4442"/>
    <lineage>
        <taxon>Eukaryota</taxon>
        <taxon>Viridiplantae</taxon>
        <taxon>Streptophyta</taxon>
        <taxon>Embryophyta</taxon>
        <taxon>Tracheophyta</taxon>
        <taxon>Spermatophyta</taxon>
        <taxon>Magnoliopsida</taxon>
        <taxon>eudicotyledons</taxon>
        <taxon>Gunneridae</taxon>
        <taxon>Pentapetalae</taxon>
        <taxon>asterids</taxon>
        <taxon>Ericales</taxon>
        <taxon>Theaceae</taxon>
        <taxon>Camellia</taxon>
    </lineage>
</organism>
<keyword evidence="2" id="KW-0812">Transmembrane</keyword>
<feature type="compositionally biased region" description="Low complexity" evidence="10">
    <location>
        <begin position="40"/>
        <end position="55"/>
    </location>
</feature>
<dbReference type="PANTHER" id="PTHR45084">
    <property type="entry name" value="ERAD-ASSOCIATED E3 UBIQUITIN-PROTEIN LIGASE COMPONENT HRD3A-RELATED"/>
    <property type="match status" value="1"/>
</dbReference>
<dbReference type="SUPFAM" id="SSF81901">
    <property type="entry name" value="HCP-like"/>
    <property type="match status" value="3"/>
</dbReference>
<evidence type="ECO:0008006" key="14">
    <source>
        <dbReference type="Google" id="ProtNLM"/>
    </source>
</evidence>
<dbReference type="Pfam" id="PF08238">
    <property type="entry name" value="Sel1"/>
    <property type="match status" value="6"/>
</dbReference>
<keyword evidence="5" id="KW-0256">Endoplasmic reticulum</keyword>
<evidence type="ECO:0000256" key="5">
    <source>
        <dbReference type="ARBA" id="ARBA00022824"/>
    </source>
</evidence>
<keyword evidence="13" id="KW-1185">Reference proteome</keyword>